<proteinExistence type="predicted"/>
<reference evidence="2 3" key="1">
    <citation type="journal article" date="2018" name="Front. Plant Sci.">
        <title>Red Clover (Trifolium pratense) and Zigzag Clover (T. medium) - A Picture of Genomic Similarities and Differences.</title>
        <authorList>
            <person name="Dluhosova J."/>
            <person name="Istvanek J."/>
            <person name="Nedelnik J."/>
            <person name="Repkova J."/>
        </authorList>
    </citation>
    <scope>NUCLEOTIDE SEQUENCE [LARGE SCALE GENOMIC DNA]</scope>
    <source>
        <strain evidence="3">cv. 10/8</strain>
        <tissue evidence="2">Leaf</tissue>
    </source>
</reference>
<organism evidence="2 3">
    <name type="scientific">Trifolium medium</name>
    <dbReference type="NCBI Taxonomy" id="97028"/>
    <lineage>
        <taxon>Eukaryota</taxon>
        <taxon>Viridiplantae</taxon>
        <taxon>Streptophyta</taxon>
        <taxon>Embryophyta</taxon>
        <taxon>Tracheophyta</taxon>
        <taxon>Spermatophyta</taxon>
        <taxon>Magnoliopsida</taxon>
        <taxon>eudicotyledons</taxon>
        <taxon>Gunneridae</taxon>
        <taxon>Pentapetalae</taxon>
        <taxon>rosids</taxon>
        <taxon>fabids</taxon>
        <taxon>Fabales</taxon>
        <taxon>Fabaceae</taxon>
        <taxon>Papilionoideae</taxon>
        <taxon>50 kb inversion clade</taxon>
        <taxon>NPAAA clade</taxon>
        <taxon>Hologalegina</taxon>
        <taxon>IRL clade</taxon>
        <taxon>Trifolieae</taxon>
        <taxon>Trifolium</taxon>
    </lineage>
</organism>
<dbReference type="Proteomes" id="UP000265520">
    <property type="component" value="Unassembled WGS sequence"/>
</dbReference>
<feature type="non-terminal residue" evidence="2">
    <location>
        <position position="1"/>
    </location>
</feature>
<feature type="region of interest" description="Disordered" evidence="1">
    <location>
        <begin position="1"/>
        <end position="32"/>
    </location>
</feature>
<comment type="caution">
    <text evidence="2">The sequence shown here is derived from an EMBL/GenBank/DDBJ whole genome shotgun (WGS) entry which is preliminary data.</text>
</comment>
<keyword evidence="3" id="KW-1185">Reference proteome</keyword>
<evidence type="ECO:0000256" key="1">
    <source>
        <dbReference type="SAM" id="MobiDB-lite"/>
    </source>
</evidence>
<name>A0A392P9G6_9FABA</name>
<dbReference type="EMBL" id="LXQA010070065">
    <property type="protein sequence ID" value="MCI08723.1"/>
    <property type="molecule type" value="Genomic_DNA"/>
</dbReference>
<feature type="compositionally biased region" description="Basic and acidic residues" evidence="1">
    <location>
        <begin position="1"/>
        <end position="18"/>
    </location>
</feature>
<protein>
    <submittedName>
        <fullName evidence="2">Uncharacterized protein</fullName>
    </submittedName>
</protein>
<evidence type="ECO:0000313" key="3">
    <source>
        <dbReference type="Proteomes" id="UP000265520"/>
    </source>
</evidence>
<evidence type="ECO:0000313" key="2">
    <source>
        <dbReference type="EMBL" id="MCI08723.1"/>
    </source>
</evidence>
<dbReference type="AlphaFoldDB" id="A0A392P9G6"/>
<sequence length="32" mass="3608">VHDQVEQVQDCRSKKDAPVHAVKNAPMHVVKN</sequence>
<accession>A0A392P9G6</accession>